<accession>A0A917N126</accession>
<name>A0A917N126_9SPHI</name>
<dbReference type="EMBL" id="BMDO01000003">
    <property type="protein sequence ID" value="GGI50418.1"/>
    <property type="molecule type" value="Genomic_DNA"/>
</dbReference>
<keyword evidence="2" id="KW-0456">Lyase</keyword>
<evidence type="ECO:0000256" key="2">
    <source>
        <dbReference type="ARBA" id="ARBA00023239"/>
    </source>
</evidence>
<evidence type="ECO:0000256" key="3">
    <source>
        <dbReference type="SAM" id="SignalP"/>
    </source>
</evidence>
<dbReference type="Gene3D" id="1.50.10.100">
    <property type="entry name" value="Chondroitin AC/alginate lyase"/>
    <property type="match status" value="1"/>
</dbReference>
<organism evidence="5 6">
    <name type="scientific">Mucilaginibacter galii</name>
    <dbReference type="NCBI Taxonomy" id="2005073"/>
    <lineage>
        <taxon>Bacteria</taxon>
        <taxon>Pseudomonadati</taxon>
        <taxon>Bacteroidota</taxon>
        <taxon>Sphingobacteriia</taxon>
        <taxon>Sphingobacteriales</taxon>
        <taxon>Sphingobacteriaceae</taxon>
        <taxon>Mucilaginibacter</taxon>
    </lineage>
</organism>
<keyword evidence="6" id="KW-1185">Reference proteome</keyword>
<dbReference type="InterPro" id="IPR008929">
    <property type="entry name" value="Chondroitin_lyas"/>
</dbReference>
<feature type="signal peptide" evidence="3">
    <location>
        <begin position="1"/>
        <end position="19"/>
    </location>
</feature>
<dbReference type="GO" id="GO:0042597">
    <property type="term" value="C:periplasmic space"/>
    <property type="evidence" value="ECO:0007669"/>
    <property type="project" value="InterPro"/>
</dbReference>
<comment type="caution">
    <text evidence="5">The sequence shown here is derived from an EMBL/GenBank/DDBJ whole genome shotgun (WGS) entry which is preliminary data.</text>
</comment>
<proteinExistence type="predicted"/>
<feature type="domain" description="Alginate lyase" evidence="4">
    <location>
        <begin position="49"/>
        <end position="287"/>
    </location>
</feature>
<evidence type="ECO:0000313" key="6">
    <source>
        <dbReference type="Proteomes" id="UP000662074"/>
    </source>
</evidence>
<dbReference type="Proteomes" id="UP000662074">
    <property type="component" value="Unassembled WGS sequence"/>
</dbReference>
<dbReference type="RefSeq" id="WP_188415558.1">
    <property type="nucleotide sequence ID" value="NZ_BMDO01000003.1"/>
</dbReference>
<dbReference type="AlphaFoldDB" id="A0A917N126"/>
<dbReference type="GO" id="GO:0016829">
    <property type="term" value="F:lyase activity"/>
    <property type="evidence" value="ECO:0007669"/>
    <property type="project" value="UniProtKB-KW"/>
</dbReference>
<dbReference type="InterPro" id="IPR008397">
    <property type="entry name" value="Alginate_lyase_dom"/>
</dbReference>
<dbReference type="Pfam" id="PF05426">
    <property type="entry name" value="Alginate_lyase"/>
    <property type="match status" value="1"/>
</dbReference>
<dbReference type="SUPFAM" id="SSF48230">
    <property type="entry name" value="Chondroitin AC/alginate lyase"/>
    <property type="match status" value="1"/>
</dbReference>
<gene>
    <name evidence="5" type="ORF">GCM10011425_16300</name>
</gene>
<reference evidence="5" key="1">
    <citation type="journal article" date="2014" name="Int. J. Syst. Evol. Microbiol.">
        <title>Complete genome sequence of Corynebacterium casei LMG S-19264T (=DSM 44701T), isolated from a smear-ripened cheese.</title>
        <authorList>
            <consortium name="US DOE Joint Genome Institute (JGI-PGF)"/>
            <person name="Walter F."/>
            <person name="Albersmeier A."/>
            <person name="Kalinowski J."/>
            <person name="Ruckert C."/>
        </authorList>
    </citation>
    <scope>NUCLEOTIDE SEQUENCE</scope>
    <source>
        <strain evidence="5">CCM 8711</strain>
    </source>
</reference>
<reference evidence="5" key="2">
    <citation type="submission" date="2020-09" db="EMBL/GenBank/DDBJ databases">
        <authorList>
            <person name="Sun Q."/>
            <person name="Sedlacek I."/>
        </authorList>
    </citation>
    <scope>NUCLEOTIDE SEQUENCE</scope>
    <source>
        <strain evidence="5">CCM 8711</strain>
    </source>
</reference>
<protein>
    <recommendedName>
        <fullName evidence="4">Alginate lyase domain-containing protein</fullName>
    </recommendedName>
</protein>
<evidence type="ECO:0000313" key="5">
    <source>
        <dbReference type="EMBL" id="GGI50418.1"/>
    </source>
</evidence>
<feature type="chain" id="PRO_5037157424" description="Alginate lyase domain-containing protein" evidence="3">
    <location>
        <begin position="20"/>
        <end position="362"/>
    </location>
</feature>
<evidence type="ECO:0000259" key="4">
    <source>
        <dbReference type="Pfam" id="PF05426"/>
    </source>
</evidence>
<sequence length="362" mass="40618">MRRIYIVLGLFLLTVSAKAQYVSLSAAEIKTLKTAIQTDAKVKKQFEPITAQAEKALTQAPNPIEKVTSQGLLEGNPAKTASLKAVEDAPKIYALALNYRLYGDKAYLNKAQEFLTAWAKMNKASGDPIDETKLEDFFTGYDLIRSEVSPAQKTEIDNWLETIALAEINSASAAPNKSTSKNNWNSHRIKVITQIVYTIQAKKYYDQVNQLIEQQLGQNLYADGSSYDFAERDALHYHIYTLEPLLKSMIVVNRATGKNYYSFESPVKSSVQKSVQFLVPFVTGEKTHGEFANSRVKFDRDRAANGEKGYVAGHPFNPKNGIVVLSLAAYFDPGMMKIIQQVNGNNYYDWQLVLNQVRKAKF</sequence>
<keyword evidence="1 3" id="KW-0732">Signal</keyword>
<evidence type="ECO:0000256" key="1">
    <source>
        <dbReference type="ARBA" id="ARBA00022729"/>
    </source>
</evidence>